<feature type="transmembrane region" description="Helical" evidence="1">
    <location>
        <begin position="32"/>
        <end position="57"/>
    </location>
</feature>
<protein>
    <recommendedName>
        <fullName evidence="2">GH29D-like beta-sandwich domain-containing protein</fullName>
    </recommendedName>
</protein>
<accession>A0A7C1DIH9</accession>
<keyword evidence="1" id="KW-0812">Transmembrane</keyword>
<evidence type="ECO:0000313" key="3">
    <source>
        <dbReference type="EMBL" id="HDQ88749.1"/>
    </source>
</evidence>
<dbReference type="Proteomes" id="UP000886066">
    <property type="component" value="Unassembled WGS sequence"/>
</dbReference>
<name>A0A7C1DIH9_UNCKA</name>
<organism evidence="3">
    <name type="scientific">candidate division WWE3 bacterium</name>
    <dbReference type="NCBI Taxonomy" id="2053526"/>
    <lineage>
        <taxon>Bacteria</taxon>
        <taxon>Katanobacteria</taxon>
    </lineage>
</organism>
<dbReference type="AlphaFoldDB" id="A0A7C1DIH9"/>
<comment type="caution">
    <text evidence="3">The sequence shown here is derived from an EMBL/GenBank/DDBJ whole genome shotgun (WGS) entry which is preliminary data.</text>
</comment>
<evidence type="ECO:0000259" key="2">
    <source>
        <dbReference type="Pfam" id="PF13290"/>
    </source>
</evidence>
<keyword evidence="1" id="KW-0472">Membrane</keyword>
<proteinExistence type="predicted"/>
<gene>
    <name evidence="3" type="ORF">ENN92_01215</name>
</gene>
<keyword evidence="1" id="KW-1133">Transmembrane helix</keyword>
<reference evidence="3" key="1">
    <citation type="journal article" date="2020" name="mSystems">
        <title>Genome- and Community-Level Interaction Insights into Carbon Utilization and Element Cycling Functions of Hydrothermarchaeota in Hydrothermal Sediment.</title>
        <authorList>
            <person name="Zhou Z."/>
            <person name="Liu Y."/>
            <person name="Xu W."/>
            <person name="Pan J."/>
            <person name="Luo Z.H."/>
            <person name="Li M."/>
        </authorList>
    </citation>
    <scope>NUCLEOTIDE SEQUENCE [LARGE SCALE GENOMIC DNA]</scope>
    <source>
        <strain evidence="3">SpSt-1219</strain>
    </source>
</reference>
<dbReference type="Pfam" id="PF13290">
    <property type="entry name" value="CHB_HEX_C_1"/>
    <property type="match status" value="1"/>
</dbReference>
<evidence type="ECO:0000256" key="1">
    <source>
        <dbReference type="SAM" id="Phobius"/>
    </source>
</evidence>
<dbReference type="EMBL" id="DSDM01000074">
    <property type="protein sequence ID" value="HDQ88749.1"/>
    <property type="molecule type" value="Genomic_DNA"/>
</dbReference>
<sequence>MILYEELESDSQKTFKFKLYYKRLIRFLRRQTIRMVAVLAILLTFLFFSQKFIFFFLSEKPKVIFSHSSGIYDDSLALVLSTTKKGVSIRYTKDGSAPVATSLEYRSPIFINRPVTIRAALFKEGQLSGEIFTNTYIIGREFDLPVIT</sequence>
<feature type="domain" description="GH29D-like beta-sandwich" evidence="2">
    <location>
        <begin position="69"/>
        <end position="133"/>
    </location>
</feature>
<feature type="non-terminal residue" evidence="3">
    <location>
        <position position="148"/>
    </location>
</feature>
<dbReference type="InterPro" id="IPR059177">
    <property type="entry name" value="GH29D-like_dom"/>
</dbReference>